<evidence type="ECO:0000313" key="3">
    <source>
        <dbReference type="Proteomes" id="UP000037540"/>
    </source>
</evidence>
<comment type="caution">
    <text evidence="2">The sequence shown here is derived from an EMBL/GenBank/DDBJ whole genome shotgun (WGS) entry which is preliminary data.</text>
</comment>
<dbReference type="Proteomes" id="UP000037540">
    <property type="component" value="Unassembled WGS sequence"/>
</dbReference>
<dbReference type="EMBL" id="LGVR01000028">
    <property type="protein sequence ID" value="KOA88532.1"/>
    <property type="molecule type" value="Genomic_DNA"/>
</dbReference>
<proteinExistence type="predicted"/>
<gene>
    <name evidence="2" type="ORF">ADU74_06250</name>
</gene>
<dbReference type="AlphaFoldDB" id="A0A9Q1UYL3"/>
<name>A0A9Q1UYL3_CLOBO</name>
<accession>A0A9Q1UYL3</accession>
<evidence type="ECO:0000256" key="1">
    <source>
        <dbReference type="SAM" id="SignalP"/>
    </source>
</evidence>
<feature type="signal peptide" evidence="1">
    <location>
        <begin position="1"/>
        <end position="32"/>
    </location>
</feature>
<feature type="chain" id="PRO_5040458146" evidence="1">
    <location>
        <begin position="33"/>
        <end position="140"/>
    </location>
</feature>
<sequence length="140" mass="15721">MGKNMLKKLKGKGKTLGLTLACLTLLSVPSLASMSPESYEAYELPRFCGNNYTNKHAKTTGSQFLDNKVTKLTDAPGANMWACNAEKDMVSKKVTFRSDKAYYKIKFNKRLNKGNWVRMGMENTECTDSRGFVSGVVYFY</sequence>
<protein>
    <submittedName>
        <fullName evidence="2">Uncharacterized protein</fullName>
    </submittedName>
</protein>
<keyword evidence="1" id="KW-0732">Signal</keyword>
<reference evidence="2 3" key="1">
    <citation type="submission" date="2015-07" db="EMBL/GenBank/DDBJ databases">
        <title>Draft genome sequences of 17 French Clostridium botulinum group III.</title>
        <authorList>
            <person name="Woudstra C."/>
            <person name="Le Marechal C."/>
            <person name="Souillard R."/>
            <person name="Bayon-Auboyer M.-H."/>
            <person name="Dessouter D."/>
            <person name="Fach P."/>
        </authorList>
    </citation>
    <scope>NUCLEOTIDE SEQUENCE [LARGE SCALE GENOMIC DNA]</scope>
    <source>
        <strain evidence="2 3">12LNRI-CD</strain>
    </source>
</reference>
<evidence type="ECO:0000313" key="2">
    <source>
        <dbReference type="EMBL" id="KOA88532.1"/>
    </source>
</evidence>
<organism evidence="2 3">
    <name type="scientific">Clostridium botulinum</name>
    <dbReference type="NCBI Taxonomy" id="1491"/>
    <lineage>
        <taxon>Bacteria</taxon>
        <taxon>Bacillati</taxon>
        <taxon>Bacillota</taxon>
        <taxon>Clostridia</taxon>
        <taxon>Eubacteriales</taxon>
        <taxon>Clostridiaceae</taxon>
        <taxon>Clostridium</taxon>
    </lineage>
</organism>